<dbReference type="Gene3D" id="3.40.50.2300">
    <property type="match status" value="1"/>
</dbReference>
<keyword evidence="4" id="KW-0238">DNA-binding</keyword>
<evidence type="ECO:0000259" key="3">
    <source>
        <dbReference type="PROSITE" id="PS50930"/>
    </source>
</evidence>
<dbReference type="SMART" id="SM00448">
    <property type="entry name" value="REC"/>
    <property type="match status" value="1"/>
</dbReference>
<dbReference type="SMART" id="SM00850">
    <property type="entry name" value="LytTR"/>
    <property type="match status" value="1"/>
</dbReference>
<dbReference type="RefSeq" id="WP_264282490.1">
    <property type="nucleotide sequence ID" value="NZ_CP107006.1"/>
</dbReference>
<dbReference type="SUPFAM" id="SSF52172">
    <property type="entry name" value="CheY-like"/>
    <property type="match status" value="1"/>
</dbReference>
<dbReference type="PROSITE" id="PS50110">
    <property type="entry name" value="RESPONSE_REGULATORY"/>
    <property type="match status" value="1"/>
</dbReference>
<keyword evidence="1" id="KW-0597">Phosphoprotein</keyword>
<feature type="modified residue" description="4-aspartylphosphate" evidence="1">
    <location>
        <position position="55"/>
    </location>
</feature>
<dbReference type="EMBL" id="CP107006">
    <property type="protein sequence ID" value="UYQ94621.1"/>
    <property type="molecule type" value="Genomic_DNA"/>
</dbReference>
<feature type="domain" description="HTH LytTR-type" evidence="3">
    <location>
        <begin position="134"/>
        <end position="206"/>
    </location>
</feature>
<dbReference type="PANTHER" id="PTHR37299:SF1">
    <property type="entry name" value="STAGE 0 SPORULATION PROTEIN A HOMOLOG"/>
    <property type="match status" value="1"/>
</dbReference>
<dbReference type="InterPro" id="IPR011006">
    <property type="entry name" value="CheY-like_superfamily"/>
</dbReference>
<organism evidence="4 5">
    <name type="scientific">Chitinophaga horti</name>
    <dbReference type="NCBI Taxonomy" id="2920382"/>
    <lineage>
        <taxon>Bacteria</taxon>
        <taxon>Pseudomonadati</taxon>
        <taxon>Bacteroidota</taxon>
        <taxon>Chitinophagia</taxon>
        <taxon>Chitinophagales</taxon>
        <taxon>Chitinophagaceae</taxon>
        <taxon>Chitinophaga</taxon>
    </lineage>
</organism>
<evidence type="ECO:0000259" key="2">
    <source>
        <dbReference type="PROSITE" id="PS50110"/>
    </source>
</evidence>
<evidence type="ECO:0000313" key="4">
    <source>
        <dbReference type="EMBL" id="UYQ94621.1"/>
    </source>
</evidence>
<dbReference type="GO" id="GO:0003677">
    <property type="term" value="F:DNA binding"/>
    <property type="evidence" value="ECO:0007669"/>
    <property type="project" value="UniProtKB-KW"/>
</dbReference>
<dbReference type="PANTHER" id="PTHR37299">
    <property type="entry name" value="TRANSCRIPTIONAL REGULATOR-RELATED"/>
    <property type="match status" value="1"/>
</dbReference>
<dbReference type="InterPro" id="IPR007492">
    <property type="entry name" value="LytTR_DNA-bd_dom"/>
</dbReference>
<accession>A0ABY6J5J6</accession>
<dbReference type="InterPro" id="IPR046947">
    <property type="entry name" value="LytR-like"/>
</dbReference>
<dbReference type="Gene3D" id="2.40.50.1020">
    <property type="entry name" value="LytTr DNA-binding domain"/>
    <property type="match status" value="1"/>
</dbReference>
<dbReference type="Pfam" id="PF00072">
    <property type="entry name" value="Response_reg"/>
    <property type="match status" value="1"/>
</dbReference>
<evidence type="ECO:0000313" key="5">
    <source>
        <dbReference type="Proteomes" id="UP001162741"/>
    </source>
</evidence>
<protein>
    <submittedName>
        <fullName evidence="4">LytTR family DNA-binding domain-containing protein</fullName>
    </submittedName>
</protein>
<evidence type="ECO:0000256" key="1">
    <source>
        <dbReference type="PROSITE-ProRule" id="PRU00169"/>
    </source>
</evidence>
<feature type="domain" description="Response regulatory" evidence="2">
    <location>
        <begin position="4"/>
        <end position="115"/>
    </location>
</feature>
<proteinExistence type="predicted"/>
<keyword evidence="5" id="KW-1185">Reference proteome</keyword>
<sequence>MKLNAIAIDDEPVALEVIRSHASRVPFLDMKGFFTNAFEAADYLRREKVDLLFLDIKMPDINGIDFLTSLPDPPMVIFTTAYSEHAVQSFELDAIDYLLKPFSLARFLKACNKAYALLQFKAEKVVQPAAASFIFIKSGYEQFRVELDEILYLESAGNYVNFVFADRKLLSRLSMQEAVSLLPSAQFTRVHRSYIVANNKVQRIDRNYLYVNQFPISIGAAYADAIEKVAGGKLG</sequence>
<dbReference type="Pfam" id="PF04397">
    <property type="entry name" value="LytTR"/>
    <property type="match status" value="1"/>
</dbReference>
<gene>
    <name evidence="4" type="ORF">MKQ68_05885</name>
</gene>
<dbReference type="Proteomes" id="UP001162741">
    <property type="component" value="Chromosome"/>
</dbReference>
<dbReference type="InterPro" id="IPR001789">
    <property type="entry name" value="Sig_transdc_resp-reg_receiver"/>
</dbReference>
<name>A0ABY6J5J6_9BACT</name>
<dbReference type="PROSITE" id="PS50930">
    <property type="entry name" value="HTH_LYTTR"/>
    <property type="match status" value="1"/>
</dbReference>
<reference evidence="4" key="1">
    <citation type="submission" date="2022-10" db="EMBL/GenBank/DDBJ databases">
        <title>Chitinophaga sp. nov., isolated from soil.</title>
        <authorList>
            <person name="Jeon C.O."/>
        </authorList>
    </citation>
    <scope>NUCLEOTIDE SEQUENCE</scope>
    <source>
        <strain evidence="4">R8</strain>
    </source>
</reference>